<feature type="domain" description="GmrSD restriction endonucleases C-terminal" evidence="1">
    <location>
        <begin position="347"/>
        <end position="489"/>
    </location>
</feature>
<dbReference type="InterPro" id="IPR011089">
    <property type="entry name" value="GmrSD_C"/>
</dbReference>
<name>A0A3G9K442_MICVR</name>
<gene>
    <name evidence="2" type="ORF">myaer102_27470</name>
</gene>
<dbReference type="EMBL" id="AP019314">
    <property type="protein sequence ID" value="BBH40195.1"/>
    <property type="molecule type" value="Genomic_DNA"/>
</dbReference>
<dbReference type="PANTHER" id="PTHR35149">
    <property type="entry name" value="SLL5132 PROTEIN"/>
    <property type="match status" value="1"/>
</dbReference>
<dbReference type="Proteomes" id="UP000278152">
    <property type="component" value="Chromosome"/>
</dbReference>
<evidence type="ECO:0000259" key="1">
    <source>
        <dbReference type="Pfam" id="PF07510"/>
    </source>
</evidence>
<protein>
    <recommendedName>
        <fullName evidence="1">GmrSD restriction endonucleases C-terminal domain-containing protein</fullName>
    </recommendedName>
</protein>
<dbReference type="Pfam" id="PF07510">
    <property type="entry name" value="GmrSD_C"/>
    <property type="match status" value="1"/>
</dbReference>
<reference evidence="2 3" key="1">
    <citation type="submission" date="2018-11" db="EMBL/GenBank/DDBJ databases">
        <title>Complete genome sequence of Microcystis aeruginosa NIES-102.</title>
        <authorList>
            <person name="Yamaguchi H."/>
            <person name="Suzuki S."/>
            <person name="Kawachi M."/>
        </authorList>
    </citation>
    <scope>NUCLEOTIDE SEQUENCE [LARGE SCALE GENOMIC DNA]</scope>
    <source>
        <strain evidence="2 3">NIES-102</strain>
    </source>
</reference>
<dbReference type="RefSeq" id="WP_125731003.1">
    <property type="nucleotide sequence ID" value="NZ_AP019314.1"/>
</dbReference>
<accession>A0A3G9K442</accession>
<sequence length="497" mass="57594">MLPAGETDLVSIINKRLQDLSNKFIKFEQEIQRQVTPVEVLTLSKADDPFYQELIGDRNPSVSRDSHRKISDAHKTLLKEIQRIINVNDTIEDKIDNLEIIQNILDNDFTILHMVTENREDAFRLFQVINDRGTNLTDGDLLRAKTLELLEGYSRNQDSVEKLWDNILSDSPTDTTDYLNWIYDSYQGNRPKQNAVFDMFLDKFFPQHKQQNFTEDDAEGIYQVVKKTHEDILKCRKLVKGEWLYELRQPLTSWNKTRLNILIVELGHTLSIPLLLAASELNQKSFSEIVNILEKVFFRYKIVCNQHITPLKNIYAKEALNIRKNPNNYNVNNLRNELQELMELKASDQKFRDNLVTLEYQESGGSNKPLKYFLMTIEYYYQWYKDGASGESVCLDKSRLYDFAGTSIEHIYPRNVSESDQDNELDQLKNSLGNLTILDTAQNSIGGNDNFSTKKPLYQKSSVLLTQEIGSKTAWTKSEIEAHQKLLIDAAVAIFRL</sequence>
<proteinExistence type="predicted"/>
<evidence type="ECO:0000313" key="2">
    <source>
        <dbReference type="EMBL" id="BBH40195.1"/>
    </source>
</evidence>
<organism evidence="2 3">
    <name type="scientific">Microcystis viridis NIES-102</name>
    <dbReference type="NCBI Taxonomy" id="213615"/>
    <lineage>
        <taxon>Bacteria</taxon>
        <taxon>Bacillati</taxon>
        <taxon>Cyanobacteriota</taxon>
        <taxon>Cyanophyceae</taxon>
        <taxon>Oscillatoriophycideae</taxon>
        <taxon>Chroococcales</taxon>
        <taxon>Microcystaceae</taxon>
        <taxon>Microcystis</taxon>
    </lineage>
</organism>
<dbReference type="KEGG" id="mvz:myaer102_27470"/>
<dbReference type="PANTHER" id="PTHR35149:SF1">
    <property type="entry name" value="DUF5655 DOMAIN-CONTAINING PROTEIN"/>
    <property type="match status" value="1"/>
</dbReference>
<dbReference type="AlphaFoldDB" id="A0A3G9K442"/>
<evidence type="ECO:0000313" key="3">
    <source>
        <dbReference type="Proteomes" id="UP000278152"/>
    </source>
</evidence>